<dbReference type="InterPro" id="IPR022776">
    <property type="entry name" value="TRM13/UPF0224_CHHC_Znf_dom"/>
</dbReference>
<proteinExistence type="inferred from homology"/>
<keyword evidence="7 12" id="KW-0863">Zinc-finger</keyword>
<dbReference type="InterPro" id="IPR007871">
    <property type="entry name" value="Methyltransferase_TRM13"/>
</dbReference>
<dbReference type="EC" id="2.1.1.225" evidence="12"/>
<comment type="similarity">
    <text evidence="1 12">Belongs to the methyltransferase TRM13 family.</text>
</comment>
<dbReference type="Pfam" id="PF05206">
    <property type="entry name" value="TRM13"/>
    <property type="match status" value="1"/>
</dbReference>
<dbReference type="GO" id="GO:0030488">
    <property type="term" value="P:tRNA methylation"/>
    <property type="evidence" value="ECO:0007669"/>
    <property type="project" value="InterPro"/>
</dbReference>
<dbReference type="OrthoDB" id="258806at2759"/>
<comment type="catalytic activity">
    <reaction evidence="10 12">
        <text>cytidine(4) in tRNA(Gly)(GCC) + S-adenosyl-L-methionine = 2'-O-methylcytidine(4) in tRNA(Gly)(GCC) + S-adenosyl-L-homocysteine + H(+)</text>
        <dbReference type="Rhea" id="RHEA:43192"/>
        <dbReference type="Rhea" id="RHEA-COMP:10399"/>
        <dbReference type="Rhea" id="RHEA-COMP:10400"/>
        <dbReference type="ChEBI" id="CHEBI:15378"/>
        <dbReference type="ChEBI" id="CHEBI:57856"/>
        <dbReference type="ChEBI" id="CHEBI:59789"/>
        <dbReference type="ChEBI" id="CHEBI:74495"/>
        <dbReference type="ChEBI" id="CHEBI:82748"/>
        <dbReference type="EC" id="2.1.1.225"/>
    </reaction>
</comment>
<evidence type="ECO:0000259" key="13">
    <source>
        <dbReference type="PROSITE" id="PS51800"/>
    </source>
</evidence>
<dbReference type="AlphaFoldDB" id="A0A6P8XI82"/>
<gene>
    <name evidence="15" type="primary">LOC117573451</name>
</gene>
<evidence type="ECO:0000256" key="4">
    <source>
        <dbReference type="ARBA" id="ARBA00022691"/>
    </source>
</evidence>
<feature type="domain" description="CHHC U11-48K-type" evidence="13">
    <location>
        <begin position="70"/>
        <end position="97"/>
    </location>
</feature>
<comment type="function">
    <text evidence="12">tRNA methylase which 2'-O-methylates cytidine(4) in tRNA(Pro) and tRNA(Gly)(GCC), and adenosine(4) in tRNA(His).</text>
</comment>
<dbReference type="GO" id="GO:0008270">
    <property type="term" value="F:zinc ion binding"/>
    <property type="evidence" value="ECO:0007669"/>
    <property type="project" value="UniProtKB-KW"/>
</dbReference>
<comment type="catalytic activity">
    <reaction evidence="11 12">
        <text>adenosine(4) in tRNA(His) + S-adenosyl-L-methionine = 2'-O-methyladenosine(4) in tRNA(His) + S-adenosyl-L-homocysteine + H(+)</text>
        <dbReference type="Rhea" id="RHEA:43196"/>
        <dbReference type="Rhea" id="RHEA-COMP:10401"/>
        <dbReference type="Rhea" id="RHEA-COMP:10402"/>
        <dbReference type="ChEBI" id="CHEBI:15378"/>
        <dbReference type="ChEBI" id="CHEBI:57856"/>
        <dbReference type="ChEBI" id="CHEBI:59789"/>
        <dbReference type="ChEBI" id="CHEBI:74411"/>
        <dbReference type="ChEBI" id="CHEBI:74477"/>
        <dbReference type="EC" id="2.1.1.225"/>
    </reaction>
</comment>
<sequence>MADASPAKKPKMTTDVEAAVPPAAAASENCAHWVHRKKRYCKMSPNKGSLFCGAHEPPSEESQENSDAERIPCPLDPKHTVFKRKLAKHLSICNARDQVSTVPYIVKNINAGEALEVSKQQELDIYEKLKLHELEDAEFYGVIEKVKKLFDKHIADKIDEIHLQHASLEEPLSHDEYGQETRKHLVQTSALLGILENHQQLVNNTSFIEFGAGKGQLAFYLATALDSQQLLNSQVVLVDRLSLRHKKDNKLTNKQLVQRIRADIADLRMSQLPELQRTQRNVALSKHLCGAATDLTLRCILQDAACSTDYILIALCCHHRCSWRSYVGKSWLLEAGITPREFVIITKMVSWAVCGSGLSRERRKAMAEAEADPHKEALPEVSQRLSREERELIGYQCKRVLDFGRLEHLKANGYEASLKFYVPRDVTLENVILLARRAKCNKNDS</sequence>
<dbReference type="PANTHER" id="PTHR12998:SF0">
    <property type="entry name" value="TRNA:M(4)X MODIFICATION ENZYME TRM13 HOMOLOG"/>
    <property type="match status" value="1"/>
</dbReference>
<dbReference type="InterPro" id="IPR021721">
    <property type="entry name" value="Znf_CCCH-type_TRM13"/>
</dbReference>
<dbReference type="GO" id="GO:0106050">
    <property type="term" value="F:tRNA 2'-O-methyltransferase activity"/>
    <property type="evidence" value="ECO:0007669"/>
    <property type="project" value="UniProtKB-UniRule"/>
</dbReference>
<evidence type="ECO:0000256" key="3">
    <source>
        <dbReference type="ARBA" id="ARBA00022679"/>
    </source>
</evidence>
<organism evidence="14 15">
    <name type="scientific">Drosophila albomicans</name>
    <name type="common">Fruit fly</name>
    <dbReference type="NCBI Taxonomy" id="7291"/>
    <lineage>
        <taxon>Eukaryota</taxon>
        <taxon>Metazoa</taxon>
        <taxon>Ecdysozoa</taxon>
        <taxon>Arthropoda</taxon>
        <taxon>Hexapoda</taxon>
        <taxon>Insecta</taxon>
        <taxon>Pterygota</taxon>
        <taxon>Neoptera</taxon>
        <taxon>Endopterygota</taxon>
        <taxon>Diptera</taxon>
        <taxon>Brachycera</taxon>
        <taxon>Muscomorpha</taxon>
        <taxon>Ephydroidea</taxon>
        <taxon>Drosophilidae</taxon>
        <taxon>Drosophila</taxon>
    </lineage>
</organism>
<evidence type="ECO:0000313" key="15">
    <source>
        <dbReference type="RefSeq" id="XP_034112564.1"/>
    </source>
</evidence>
<evidence type="ECO:0000256" key="7">
    <source>
        <dbReference type="ARBA" id="ARBA00022771"/>
    </source>
</evidence>
<dbReference type="RefSeq" id="XP_034112564.1">
    <property type="nucleotide sequence ID" value="XM_034256673.2"/>
</dbReference>
<keyword evidence="4 12" id="KW-0949">S-adenosyl-L-methionine</keyword>
<comment type="catalytic activity">
    <reaction evidence="9 12">
        <text>cytidine(4) in tRNA(Pro) + S-adenosyl-L-methionine = 2'-O-methylcytidine(4) in tRNA(Pro) + S-adenosyl-L-homocysteine + H(+)</text>
        <dbReference type="Rhea" id="RHEA:32767"/>
        <dbReference type="Rhea" id="RHEA-COMP:10397"/>
        <dbReference type="Rhea" id="RHEA-COMP:10398"/>
        <dbReference type="ChEBI" id="CHEBI:15378"/>
        <dbReference type="ChEBI" id="CHEBI:57856"/>
        <dbReference type="ChEBI" id="CHEBI:59789"/>
        <dbReference type="ChEBI" id="CHEBI:74495"/>
        <dbReference type="ChEBI" id="CHEBI:82748"/>
        <dbReference type="EC" id="2.1.1.225"/>
    </reaction>
</comment>
<evidence type="ECO:0000256" key="1">
    <source>
        <dbReference type="ARBA" id="ARBA00005265"/>
    </source>
</evidence>
<evidence type="ECO:0000256" key="8">
    <source>
        <dbReference type="ARBA" id="ARBA00022833"/>
    </source>
</evidence>
<accession>A0A6P8XI82</accession>
<keyword evidence="3 12" id="KW-0808">Transferase</keyword>
<evidence type="ECO:0000256" key="2">
    <source>
        <dbReference type="ARBA" id="ARBA00022603"/>
    </source>
</evidence>
<keyword evidence="8 12" id="KW-0862">Zinc</keyword>
<reference evidence="15" key="1">
    <citation type="submission" date="2025-08" db="UniProtKB">
        <authorList>
            <consortium name="RefSeq"/>
        </authorList>
    </citation>
    <scope>IDENTIFICATION</scope>
    <source>
        <strain evidence="15">15112-1751.03</strain>
        <tissue evidence="15">Whole Adult</tissue>
    </source>
</reference>
<name>A0A6P8XI82_DROAB</name>
<evidence type="ECO:0000256" key="12">
    <source>
        <dbReference type="RuleBase" id="RU367103"/>
    </source>
</evidence>
<evidence type="ECO:0000256" key="9">
    <source>
        <dbReference type="ARBA" id="ARBA00048165"/>
    </source>
</evidence>
<dbReference type="PANTHER" id="PTHR12998">
    <property type="entry name" value="TRNA:M(4)X MODIFICATION ENZYME TRM13 HOMOLOG"/>
    <property type="match status" value="1"/>
</dbReference>
<keyword evidence="2 12" id="KW-0489">Methyltransferase</keyword>
<evidence type="ECO:0000256" key="5">
    <source>
        <dbReference type="ARBA" id="ARBA00022694"/>
    </source>
</evidence>
<keyword evidence="14" id="KW-1185">Reference proteome</keyword>
<evidence type="ECO:0000256" key="10">
    <source>
        <dbReference type="ARBA" id="ARBA00048635"/>
    </source>
</evidence>
<dbReference type="PROSITE" id="PS51800">
    <property type="entry name" value="ZF_CHHC_U11_48K"/>
    <property type="match status" value="1"/>
</dbReference>
<evidence type="ECO:0000313" key="14">
    <source>
        <dbReference type="Proteomes" id="UP000515160"/>
    </source>
</evidence>
<keyword evidence="5 12" id="KW-0819">tRNA processing</keyword>
<dbReference type="GeneID" id="117573451"/>
<evidence type="ECO:0000256" key="6">
    <source>
        <dbReference type="ARBA" id="ARBA00022723"/>
    </source>
</evidence>
<dbReference type="InterPro" id="IPR039044">
    <property type="entry name" value="Trm13"/>
</dbReference>
<dbReference type="Proteomes" id="UP000515160">
    <property type="component" value="Chromosome 2R"/>
</dbReference>
<keyword evidence="6 12" id="KW-0479">Metal-binding</keyword>
<evidence type="ECO:0000256" key="11">
    <source>
        <dbReference type="ARBA" id="ARBA00049393"/>
    </source>
</evidence>
<protein>
    <recommendedName>
        <fullName evidence="12">tRNA:m(4)X modification enzyme TRM13</fullName>
        <ecNumber evidence="12">2.1.1.225</ecNumber>
    </recommendedName>
</protein>
<dbReference type="Pfam" id="PF05253">
    <property type="entry name" value="zf-U11-48K"/>
    <property type="match status" value="1"/>
</dbReference>
<dbReference type="Pfam" id="PF11722">
    <property type="entry name" value="zf-TRM13_CCCH"/>
    <property type="match status" value="1"/>
</dbReference>